<dbReference type="EMBL" id="CP031226">
    <property type="protein sequence ID" value="AXH60067.1"/>
    <property type="molecule type" value="Genomic_DNA"/>
</dbReference>
<dbReference type="GO" id="GO:0016787">
    <property type="term" value="F:hydrolase activity"/>
    <property type="evidence" value="ECO:0007669"/>
    <property type="project" value="UniProtKB-KW"/>
</dbReference>
<comment type="cofactor">
    <cofactor evidence="2">
        <name>Mg(2+)</name>
        <dbReference type="ChEBI" id="CHEBI:18420"/>
    </cofactor>
</comment>
<keyword evidence="9" id="KW-0614">Plasmid</keyword>
<gene>
    <name evidence="9" type="ORF">PLA107_033115</name>
</gene>
<protein>
    <recommendedName>
        <fullName evidence="4">GDP-mannose pyrophosphatase</fullName>
    </recommendedName>
    <alternativeName>
        <fullName evidence="6">GDP-mannose hydrolase</fullName>
    </alternativeName>
    <alternativeName>
        <fullName evidence="7">GDPMK</fullName>
    </alternativeName>
</protein>
<dbReference type="PROSITE" id="PS00893">
    <property type="entry name" value="NUDIX_BOX"/>
    <property type="match status" value="1"/>
</dbReference>
<dbReference type="PANTHER" id="PTHR11839">
    <property type="entry name" value="UDP/ADP-SUGAR PYROPHOSPHATASE"/>
    <property type="match status" value="1"/>
</dbReference>
<dbReference type="GO" id="GO:0019693">
    <property type="term" value="P:ribose phosphate metabolic process"/>
    <property type="evidence" value="ECO:0007669"/>
    <property type="project" value="TreeGrafter"/>
</dbReference>
<evidence type="ECO:0000256" key="3">
    <source>
        <dbReference type="ARBA" id="ARBA00007275"/>
    </source>
</evidence>
<sequence>MPLSWSDAMYEVLHTNPIFNVIDKNGHFVVAEPFECNGAMVAPRDPAGNYILVEQLRKAIGQVSLEFPRGKHDPDETIEKTARREVMEEMGYEVDQLVVLGKLHTNNSIVQSHMMLFAGIGAKRVTDVTDGEVIREVKYSPKELLTQVTSGKITDSHTLSAITFMLANGTFF</sequence>
<keyword evidence="5 9" id="KW-0378">Hydrolase</keyword>
<dbReference type="Pfam" id="PF00293">
    <property type="entry name" value="NUDIX"/>
    <property type="match status" value="1"/>
</dbReference>
<dbReference type="InterPro" id="IPR000086">
    <property type="entry name" value="NUDIX_hydrolase_dom"/>
</dbReference>
<dbReference type="GO" id="GO:0005829">
    <property type="term" value="C:cytosol"/>
    <property type="evidence" value="ECO:0007669"/>
    <property type="project" value="TreeGrafter"/>
</dbReference>
<dbReference type="SUPFAM" id="SSF55811">
    <property type="entry name" value="Nudix"/>
    <property type="match status" value="1"/>
</dbReference>
<accession>A0AAD0V9X8</accession>
<evidence type="ECO:0000256" key="4">
    <source>
        <dbReference type="ARBA" id="ARBA00016377"/>
    </source>
</evidence>
<evidence type="ECO:0000256" key="5">
    <source>
        <dbReference type="ARBA" id="ARBA00022801"/>
    </source>
</evidence>
<comment type="similarity">
    <text evidence="3">Belongs to the Nudix hydrolase family. NudK subfamily.</text>
</comment>
<dbReference type="InterPro" id="IPR015797">
    <property type="entry name" value="NUDIX_hydrolase-like_dom_sf"/>
</dbReference>
<dbReference type="InterPro" id="IPR020084">
    <property type="entry name" value="NUDIX_hydrolase_CS"/>
</dbReference>
<evidence type="ECO:0000313" key="10">
    <source>
        <dbReference type="Proteomes" id="UP000006426"/>
    </source>
</evidence>
<evidence type="ECO:0000256" key="7">
    <source>
        <dbReference type="ARBA" id="ARBA00032272"/>
    </source>
</evidence>
<name>A0AAD0V9X8_PSEAV</name>
<dbReference type="PROSITE" id="PS51462">
    <property type="entry name" value="NUDIX"/>
    <property type="match status" value="1"/>
</dbReference>
<dbReference type="AlphaFoldDB" id="A0AAD0V9X8"/>
<dbReference type="CDD" id="cd03424">
    <property type="entry name" value="NUDIX_ADPRase_Nudt5_UGPPase_Nudt14"/>
    <property type="match status" value="1"/>
</dbReference>
<organism evidence="9 10">
    <name type="scientific">Pseudomonas amygdali pv. lachrymans str. M301315</name>
    <dbReference type="NCBI Taxonomy" id="629260"/>
    <lineage>
        <taxon>Bacteria</taxon>
        <taxon>Pseudomonadati</taxon>
        <taxon>Pseudomonadota</taxon>
        <taxon>Gammaproteobacteria</taxon>
        <taxon>Pseudomonadales</taxon>
        <taxon>Pseudomonadaceae</taxon>
        <taxon>Pseudomonas</taxon>
        <taxon>Pseudomonas amygdali</taxon>
    </lineage>
</organism>
<dbReference type="PANTHER" id="PTHR11839:SF18">
    <property type="entry name" value="NUDIX HYDROLASE DOMAIN-CONTAINING PROTEIN"/>
    <property type="match status" value="1"/>
</dbReference>
<evidence type="ECO:0000259" key="8">
    <source>
        <dbReference type="PROSITE" id="PS51462"/>
    </source>
</evidence>
<reference evidence="9 10" key="1">
    <citation type="journal article" date="2011" name="PLoS Pathog.">
        <title>Dynamic evolution of pathogenicity revealed by sequencing and comparative genomics of 19 Pseudomonas syringae isolates.</title>
        <authorList>
            <person name="Baltrus D.A."/>
            <person name="Nishimura M.T."/>
            <person name="Romanchuk A."/>
            <person name="Chang J.H."/>
            <person name="Mukhtar M.S."/>
            <person name="Cherkis K."/>
            <person name="Roach J."/>
            <person name="Grant S.R."/>
            <person name="Jones C.D."/>
            <person name="Dangl J.L."/>
        </authorList>
    </citation>
    <scope>NUCLEOTIDE SEQUENCE [LARGE SCALE GENOMIC DNA]</scope>
    <source>
        <strain evidence="9 10">M301315</strain>
    </source>
</reference>
<evidence type="ECO:0000256" key="6">
    <source>
        <dbReference type="ARBA" id="ARBA00032162"/>
    </source>
</evidence>
<proteinExistence type="inferred from homology"/>
<dbReference type="GO" id="GO:0006753">
    <property type="term" value="P:nucleoside phosphate metabolic process"/>
    <property type="evidence" value="ECO:0007669"/>
    <property type="project" value="TreeGrafter"/>
</dbReference>
<evidence type="ECO:0000313" key="9">
    <source>
        <dbReference type="EMBL" id="AXH60067.1"/>
    </source>
</evidence>
<comment type="catalytic activity">
    <reaction evidence="1">
        <text>GDP-alpha-D-mannose + H2O = alpha-D-mannose 1-phosphate + GMP + 2 H(+)</text>
        <dbReference type="Rhea" id="RHEA:27978"/>
        <dbReference type="ChEBI" id="CHEBI:15377"/>
        <dbReference type="ChEBI" id="CHEBI:15378"/>
        <dbReference type="ChEBI" id="CHEBI:57527"/>
        <dbReference type="ChEBI" id="CHEBI:58115"/>
        <dbReference type="ChEBI" id="CHEBI:58409"/>
    </reaction>
</comment>
<dbReference type="Proteomes" id="UP000006426">
    <property type="component" value="Plasmid pmppla107"/>
</dbReference>
<evidence type="ECO:0000256" key="2">
    <source>
        <dbReference type="ARBA" id="ARBA00001946"/>
    </source>
</evidence>
<dbReference type="Gene3D" id="3.90.79.10">
    <property type="entry name" value="Nucleoside Triphosphate Pyrophosphohydrolase"/>
    <property type="match status" value="1"/>
</dbReference>
<evidence type="ECO:0000256" key="1">
    <source>
        <dbReference type="ARBA" id="ARBA00000847"/>
    </source>
</evidence>
<geneLocation type="plasmid" evidence="10">
    <name>pmppla107</name>
</geneLocation>
<feature type="domain" description="Nudix hydrolase" evidence="8">
    <location>
        <begin position="32"/>
        <end position="161"/>
    </location>
</feature>